<feature type="region of interest" description="Disordered" evidence="5">
    <location>
        <begin position="156"/>
        <end position="182"/>
    </location>
</feature>
<keyword evidence="2 4" id="KW-0863">Zinc-finger</keyword>
<dbReference type="AlphaFoldDB" id="A0AAV4Y072"/>
<evidence type="ECO:0000259" key="6">
    <source>
        <dbReference type="PROSITE" id="PS50157"/>
    </source>
</evidence>
<dbReference type="GO" id="GO:0000978">
    <property type="term" value="F:RNA polymerase II cis-regulatory region sequence-specific DNA binding"/>
    <property type="evidence" value="ECO:0007669"/>
    <property type="project" value="TreeGrafter"/>
</dbReference>
<keyword evidence="8" id="KW-1185">Reference proteome</keyword>
<sequence>MAPRSSPKGGTRATLPSAMNASLTNLLLTRSTTLQPGVSTAHRFLLPHPHPTRLPSPPFRPAACPASALSGEAPRRRGRRPSRRKTTHHSCPYDSCTKTYTKSSHLKAHMRTHTGEKPYACSWCGCEMEVRPLRRTDEALPQAHRRQALPLRPLRQGVRPLRPPVPAHETTRRLSDDLGCLK</sequence>
<proteinExistence type="predicted"/>
<evidence type="ECO:0000256" key="2">
    <source>
        <dbReference type="ARBA" id="ARBA00022771"/>
    </source>
</evidence>
<evidence type="ECO:0000313" key="7">
    <source>
        <dbReference type="EMBL" id="GIY99923.1"/>
    </source>
</evidence>
<dbReference type="Proteomes" id="UP001054945">
    <property type="component" value="Unassembled WGS sequence"/>
</dbReference>
<feature type="compositionally biased region" description="Pro residues" evidence="5">
    <location>
        <begin position="48"/>
        <end position="60"/>
    </location>
</feature>
<organism evidence="7 8">
    <name type="scientific">Caerostris extrusa</name>
    <name type="common">Bark spider</name>
    <name type="synonym">Caerostris bankana</name>
    <dbReference type="NCBI Taxonomy" id="172846"/>
    <lineage>
        <taxon>Eukaryota</taxon>
        <taxon>Metazoa</taxon>
        <taxon>Ecdysozoa</taxon>
        <taxon>Arthropoda</taxon>
        <taxon>Chelicerata</taxon>
        <taxon>Arachnida</taxon>
        <taxon>Araneae</taxon>
        <taxon>Araneomorphae</taxon>
        <taxon>Entelegynae</taxon>
        <taxon>Araneoidea</taxon>
        <taxon>Araneidae</taxon>
        <taxon>Caerostris</taxon>
    </lineage>
</organism>
<dbReference type="PROSITE" id="PS00028">
    <property type="entry name" value="ZINC_FINGER_C2H2_1"/>
    <property type="match status" value="1"/>
</dbReference>
<evidence type="ECO:0000256" key="3">
    <source>
        <dbReference type="ARBA" id="ARBA00022833"/>
    </source>
</evidence>
<dbReference type="PANTHER" id="PTHR23235">
    <property type="entry name" value="KRUEPPEL-LIKE TRANSCRIPTION FACTOR"/>
    <property type="match status" value="1"/>
</dbReference>
<gene>
    <name evidence="7" type="ORF">CEXT_297801</name>
</gene>
<dbReference type="InterPro" id="IPR013087">
    <property type="entry name" value="Znf_C2H2_type"/>
</dbReference>
<feature type="region of interest" description="Disordered" evidence="5">
    <location>
        <begin position="45"/>
        <end position="91"/>
    </location>
</feature>
<evidence type="ECO:0000256" key="1">
    <source>
        <dbReference type="ARBA" id="ARBA00022723"/>
    </source>
</evidence>
<dbReference type="PROSITE" id="PS50157">
    <property type="entry name" value="ZINC_FINGER_C2H2_2"/>
    <property type="match status" value="1"/>
</dbReference>
<feature type="compositionally biased region" description="Basic residues" evidence="5">
    <location>
        <begin position="76"/>
        <end position="88"/>
    </location>
</feature>
<dbReference type="GO" id="GO:0000981">
    <property type="term" value="F:DNA-binding transcription factor activity, RNA polymerase II-specific"/>
    <property type="evidence" value="ECO:0007669"/>
    <property type="project" value="TreeGrafter"/>
</dbReference>
<evidence type="ECO:0000256" key="5">
    <source>
        <dbReference type="SAM" id="MobiDB-lite"/>
    </source>
</evidence>
<feature type="domain" description="C2H2-type" evidence="6">
    <location>
        <begin position="89"/>
        <end position="118"/>
    </location>
</feature>
<dbReference type="InterPro" id="IPR036236">
    <property type="entry name" value="Znf_C2H2_sf"/>
</dbReference>
<comment type="caution">
    <text evidence="7">The sequence shown here is derived from an EMBL/GenBank/DDBJ whole genome shotgun (WGS) entry which is preliminary data.</text>
</comment>
<keyword evidence="3" id="KW-0862">Zinc</keyword>
<dbReference type="FunFam" id="3.30.160.60:FF:000007">
    <property type="entry name" value="Basic krueppel-like factor 3"/>
    <property type="match status" value="1"/>
</dbReference>
<dbReference type="Gene3D" id="3.30.160.60">
    <property type="entry name" value="Classic Zinc Finger"/>
    <property type="match status" value="2"/>
</dbReference>
<protein>
    <recommendedName>
        <fullName evidence="6">C2H2-type domain-containing protein</fullName>
    </recommendedName>
</protein>
<evidence type="ECO:0000313" key="8">
    <source>
        <dbReference type="Proteomes" id="UP001054945"/>
    </source>
</evidence>
<dbReference type="PANTHER" id="PTHR23235:SF158">
    <property type="entry name" value="C2H2-TYPE DOMAIN-CONTAINING PROTEIN"/>
    <property type="match status" value="1"/>
</dbReference>
<reference evidence="7 8" key="1">
    <citation type="submission" date="2021-06" db="EMBL/GenBank/DDBJ databases">
        <title>Caerostris extrusa draft genome.</title>
        <authorList>
            <person name="Kono N."/>
            <person name="Arakawa K."/>
        </authorList>
    </citation>
    <scope>NUCLEOTIDE SEQUENCE [LARGE SCALE GENOMIC DNA]</scope>
</reference>
<accession>A0AAV4Y072</accession>
<name>A0AAV4Y072_CAEEX</name>
<dbReference type="SUPFAM" id="SSF57667">
    <property type="entry name" value="beta-beta-alpha zinc fingers"/>
    <property type="match status" value="1"/>
</dbReference>
<dbReference type="GO" id="GO:0008270">
    <property type="term" value="F:zinc ion binding"/>
    <property type="evidence" value="ECO:0007669"/>
    <property type="project" value="UniProtKB-KW"/>
</dbReference>
<keyword evidence="1" id="KW-0479">Metal-binding</keyword>
<dbReference type="EMBL" id="BPLR01018474">
    <property type="protein sequence ID" value="GIY99923.1"/>
    <property type="molecule type" value="Genomic_DNA"/>
</dbReference>
<evidence type="ECO:0000256" key="4">
    <source>
        <dbReference type="PROSITE-ProRule" id="PRU00042"/>
    </source>
</evidence>